<name>A0A3B0X3T1_9ZZZZ</name>
<evidence type="ECO:0000313" key="1">
    <source>
        <dbReference type="EMBL" id="VAW62411.1"/>
    </source>
</evidence>
<gene>
    <name evidence="1" type="ORF">MNBD_GAMMA08-1104</name>
</gene>
<accession>A0A3B0X3T1</accession>
<dbReference type="EMBL" id="UOFH01000217">
    <property type="protein sequence ID" value="VAW62411.1"/>
    <property type="molecule type" value="Genomic_DNA"/>
</dbReference>
<reference evidence="1" key="1">
    <citation type="submission" date="2018-06" db="EMBL/GenBank/DDBJ databases">
        <authorList>
            <person name="Zhirakovskaya E."/>
        </authorList>
    </citation>
    <scope>NUCLEOTIDE SEQUENCE</scope>
</reference>
<protein>
    <submittedName>
        <fullName evidence="1">Uncharacterized protein</fullName>
    </submittedName>
</protein>
<sequence>MTDKQFITIKIDATDLENFCEQLLKRSRDITKTHDALITLESFISVFARPSHGTKEYQLIENTINKITELSRQQLLKQNTVDLIDALKHCNAKTLAAIHTPLSRNGFYQILQSAIEKISDDDIRLIMLWSANWIKEARELAQNASDFPDAMDFKKAEIRFEEFQAISDIDKVLNNG</sequence>
<proteinExistence type="predicted"/>
<dbReference type="AlphaFoldDB" id="A0A3B0X3T1"/>
<organism evidence="1">
    <name type="scientific">hydrothermal vent metagenome</name>
    <dbReference type="NCBI Taxonomy" id="652676"/>
    <lineage>
        <taxon>unclassified sequences</taxon>
        <taxon>metagenomes</taxon>
        <taxon>ecological metagenomes</taxon>
    </lineage>
</organism>